<dbReference type="Gene3D" id="3.30.497.10">
    <property type="entry name" value="Antithrombin, subunit I, domain 2"/>
    <property type="match status" value="2"/>
</dbReference>
<reference evidence="5" key="1">
    <citation type="journal article" date="2019" name="Int. J. Syst. Evol. Microbiol.">
        <title>The Global Catalogue of Microorganisms (GCM) 10K type strain sequencing project: providing services to taxonomists for standard genome sequencing and annotation.</title>
        <authorList>
            <consortium name="The Broad Institute Genomics Platform"/>
            <consortium name="The Broad Institute Genome Sequencing Center for Infectious Disease"/>
            <person name="Wu L."/>
            <person name="Ma J."/>
        </authorList>
    </citation>
    <scope>NUCLEOTIDE SEQUENCE [LARGE SCALE GENOMIC DNA]</scope>
    <source>
        <strain evidence="5">JCM 9377</strain>
    </source>
</reference>
<protein>
    <recommendedName>
        <fullName evidence="3">Serpin domain-containing protein</fullName>
    </recommendedName>
</protein>
<proteinExistence type="inferred from homology"/>
<feature type="domain" description="Serpin" evidence="3">
    <location>
        <begin position="9"/>
        <end position="380"/>
    </location>
</feature>
<keyword evidence="5" id="KW-1185">Reference proteome</keyword>
<name>A0ABP6Q1A5_9ACTN</name>
<evidence type="ECO:0000256" key="1">
    <source>
        <dbReference type="RuleBase" id="RU000411"/>
    </source>
</evidence>
<evidence type="ECO:0000256" key="2">
    <source>
        <dbReference type="SAM" id="MobiDB-lite"/>
    </source>
</evidence>
<organism evidence="4 5">
    <name type="scientific">Actinocorallia longicatena</name>
    <dbReference type="NCBI Taxonomy" id="111803"/>
    <lineage>
        <taxon>Bacteria</taxon>
        <taxon>Bacillati</taxon>
        <taxon>Actinomycetota</taxon>
        <taxon>Actinomycetes</taxon>
        <taxon>Streptosporangiales</taxon>
        <taxon>Thermomonosporaceae</taxon>
        <taxon>Actinocorallia</taxon>
    </lineage>
</organism>
<dbReference type="Pfam" id="PF00079">
    <property type="entry name" value="Serpin"/>
    <property type="match status" value="2"/>
</dbReference>
<accession>A0ABP6Q1A5</accession>
<dbReference type="SMART" id="SM00093">
    <property type="entry name" value="SERPIN"/>
    <property type="match status" value="1"/>
</dbReference>
<evidence type="ECO:0000259" key="3">
    <source>
        <dbReference type="SMART" id="SM00093"/>
    </source>
</evidence>
<comment type="similarity">
    <text evidence="1">Belongs to the serpin family.</text>
</comment>
<dbReference type="PANTHER" id="PTHR11461">
    <property type="entry name" value="SERINE PROTEASE INHIBITOR, SERPIN"/>
    <property type="match status" value="1"/>
</dbReference>
<dbReference type="InterPro" id="IPR036186">
    <property type="entry name" value="Serpin_sf"/>
</dbReference>
<evidence type="ECO:0000313" key="5">
    <source>
        <dbReference type="Proteomes" id="UP001501237"/>
    </source>
</evidence>
<dbReference type="RefSeq" id="WP_344821157.1">
    <property type="nucleotide sequence ID" value="NZ_BAAAUV010000001.1"/>
</dbReference>
<dbReference type="SUPFAM" id="SSF56574">
    <property type="entry name" value="Serpins"/>
    <property type="match status" value="2"/>
</dbReference>
<dbReference type="InterPro" id="IPR023796">
    <property type="entry name" value="Serpin_dom"/>
</dbReference>
<sequence>MSPAVTAANAMTRFWAERFDEESTVCSGAGAWPLLALLAWASGGPARTELEDALGVPAREAAGHARELLAVLAASTDAEAALGLWTHRALELKSTWLAALPGGCAETLTGDSAADQERLDRWARERTGGLIERMPVSVDAETLLVLASALTVRTRWRVPFSEWTARPGEGPWAHREVPTLGRRGAPADDLSVRSTPAGTITDVRVTGQEDVDVHLFLGAESLRAHRVLPAALAALAGGAPAPLADGPGVTVSERRSHTPEDVLDVTVPKFAVAAEHDLLALPGVFGLATATDASRGHFPGVCERPPLAIQQAKQRAVARFDALGFEAAAVTAFAARAGSAYRPPPHLVKEYAVAFERPFGFAAVHRPSGLVLFAGWVTDPDG</sequence>
<dbReference type="InterPro" id="IPR042178">
    <property type="entry name" value="Serpin_sf_1"/>
</dbReference>
<feature type="region of interest" description="Disordered" evidence="2">
    <location>
        <begin position="172"/>
        <end position="194"/>
    </location>
</feature>
<comment type="caution">
    <text evidence="4">The sequence shown here is derived from an EMBL/GenBank/DDBJ whole genome shotgun (WGS) entry which is preliminary data.</text>
</comment>
<dbReference type="EMBL" id="BAAAUV010000001">
    <property type="protein sequence ID" value="GAA3192718.1"/>
    <property type="molecule type" value="Genomic_DNA"/>
</dbReference>
<dbReference type="Proteomes" id="UP001501237">
    <property type="component" value="Unassembled WGS sequence"/>
</dbReference>
<dbReference type="PANTHER" id="PTHR11461:SF211">
    <property type="entry name" value="GH10112P-RELATED"/>
    <property type="match status" value="1"/>
</dbReference>
<dbReference type="InterPro" id="IPR000215">
    <property type="entry name" value="Serpin_fam"/>
</dbReference>
<gene>
    <name evidence="4" type="ORF">GCM10010468_01630</name>
</gene>
<evidence type="ECO:0000313" key="4">
    <source>
        <dbReference type="EMBL" id="GAA3192718.1"/>
    </source>
</evidence>